<organism evidence="2 3">
    <name type="scientific">Baudoinia panamericana (strain UAMH 10762)</name>
    <name type="common">Angels' share fungus</name>
    <name type="synonym">Baudoinia compniacensis (strain UAMH 10762)</name>
    <dbReference type="NCBI Taxonomy" id="717646"/>
    <lineage>
        <taxon>Eukaryota</taxon>
        <taxon>Fungi</taxon>
        <taxon>Dikarya</taxon>
        <taxon>Ascomycota</taxon>
        <taxon>Pezizomycotina</taxon>
        <taxon>Dothideomycetes</taxon>
        <taxon>Dothideomycetidae</taxon>
        <taxon>Mycosphaerellales</taxon>
        <taxon>Teratosphaeriaceae</taxon>
        <taxon>Baudoinia</taxon>
    </lineage>
</organism>
<dbReference type="RefSeq" id="XP_007673513.1">
    <property type="nucleotide sequence ID" value="XM_007675323.1"/>
</dbReference>
<sequence length="62" mass="6575">MQALPSGTVGQENNIAEEQKPRRTLLGMRGGGLILDLCACFICCECMEGEHGRANIPGAIIS</sequence>
<feature type="region of interest" description="Disordered" evidence="1">
    <location>
        <begin position="1"/>
        <end position="21"/>
    </location>
</feature>
<evidence type="ECO:0000256" key="1">
    <source>
        <dbReference type="SAM" id="MobiDB-lite"/>
    </source>
</evidence>
<keyword evidence="3" id="KW-1185">Reference proteome</keyword>
<dbReference type="AlphaFoldDB" id="M2N4A9"/>
<dbReference type="EMBL" id="KB445552">
    <property type="protein sequence ID" value="EMC98828.1"/>
    <property type="molecule type" value="Genomic_DNA"/>
</dbReference>
<accession>M2N4A9</accession>
<evidence type="ECO:0000313" key="3">
    <source>
        <dbReference type="Proteomes" id="UP000011761"/>
    </source>
</evidence>
<dbReference type="KEGG" id="bcom:BAUCODRAFT_31091"/>
<proteinExistence type="predicted"/>
<protein>
    <submittedName>
        <fullName evidence="2">Uncharacterized protein</fullName>
    </submittedName>
</protein>
<dbReference type="eggNOG" id="ENOG502TAXQ">
    <property type="taxonomic scope" value="Eukaryota"/>
</dbReference>
<dbReference type="HOGENOM" id="CLU_2903848_0_0_1"/>
<reference evidence="2 3" key="1">
    <citation type="journal article" date="2012" name="PLoS Pathog.">
        <title>Diverse lifestyles and strategies of plant pathogenesis encoded in the genomes of eighteen Dothideomycetes fungi.</title>
        <authorList>
            <person name="Ohm R.A."/>
            <person name="Feau N."/>
            <person name="Henrissat B."/>
            <person name="Schoch C.L."/>
            <person name="Horwitz B.A."/>
            <person name="Barry K.W."/>
            <person name="Condon B.J."/>
            <person name="Copeland A.C."/>
            <person name="Dhillon B."/>
            <person name="Glaser F."/>
            <person name="Hesse C.N."/>
            <person name="Kosti I."/>
            <person name="LaButti K."/>
            <person name="Lindquist E.A."/>
            <person name="Lucas S."/>
            <person name="Salamov A.A."/>
            <person name="Bradshaw R.E."/>
            <person name="Ciuffetti L."/>
            <person name="Hamelin R.C."/>
            <person name="Kema G.H.J."/>
            <person name="Lawrence C."/>
            <person name="Scott J.A."/>
            <person name="Spatafora J.W."/>
            <person name="Turgeon B.G."/>
            <person name="de Wit P.J.G.M."/>
            <person name="Zhong S."/>
            <person name="Goodwin S.B."/>
            <person name="Grigoriev I.V."/>
        </authorList>
    </citation>
    <scope>NUCLEOTIDE SEQUENCE [LARGE SCALE GENOMIC DNA]</scope>
    <source>
        <strain evidence="2 3">UAMH 10762</strain>
    </source>
</reference>
<dbReference type="Proteomes" id="UP000011761">
    <property type="component" value="Unassembled WGS sequence"/>
</dbReference>
<name>M2N4A9_BAUPA</name>
<dbReference type="GeneID" id="19111379"/>
<gene>
    <name evidence="2" type="ORF">BAUCODRAFT_31091</name>
</gene>
<evidence type="ECO:0000313" key="2">
    <source>
        <dbReference type="EMBL" id="EMC98828.1"/>
    </source>
</evidence>